<dbReference type="GO" id="GO:0006493">
    <property type="term" value="P:protein O-linked glycosylation"/>
    <property type="evidence" value="ECO:0007669"/>
    <property type="project" value="InterPro"/>
</dbReference>
<dbReference type="Pfam" id="PF00533">
    <property type="entry name" value="BRCT"/>
    <property type="match status" value="1"/>
</dbReference>
<dbReference type="Pfam" id="PF13181">
    <property type="entry name" value="TPR_8"/>
    <property type="match status" value="1"/>
</dbReference>
<dbReference type="InterPro" id="IPR011990">
    <property type="entry name" value="TPR-like_helical_dom_sf"/>
</dbReference>
<name>A0A381P4L4_9ZZZZ</name>
<dbReference type="AlphaFoldDB" id="A0A381P4L4"/>
<dbReference type="SMART" id="SM00028">
    <property type="entry name" value="TPR"/>
    <property type="match status" value="3"/>
</dbReference>
<gene>
    <name evidence="2" type="ORF">METZ01_LOCUS13417</name>
</gene>
<dbReference type="InterPro" id="IPR001357">
    <property type="entry name" value="BRCT_dom"/>
</dbReference>
<organism evidence="2">
    <name type="scientific">marine metagenome</name>
    <dbReference type="NCBI Taxonomy" id="408172"/>
    <lineage>
        <taxon>unclassified sequences</taxon>
        <taxon>metagenomes</taxon>
        <taxon>ecological metagenomes</taxon>
    </lineage>
</organism>
<protein>
    <recommendedName>
        <fullName evidence="1">BRCT domain-containing protein</fullName>
    </recommendedName>
</protein>
<dbReference type="InterPro" id="IPR036420">
    <property type="entry name" value="BRCT_dom_sf"/>
</dbReference>
<proteinExistence type="predicted"/>
<dbReference type="PROSITE" id="PS50005">
    <property type="entry name" value="TPR"/>
    <property type="match status" value="2"/>
</dbReference>
<dbReference type="SUPFAM" id="SSF52113">
    <property type="entry name" value="BRCT domain"/>
    <property type="match status" value="1"/>
</dbReference>
<feature type="domain" description="BRCT" evidence="1">
    <location>
        <begin position="10"/>
        <end position="106"/>
    </location>
</feature>
<dbReference type="InterPro" id="IPR019734">
    <property type="entry name" value="TPR_rpt"/>
</dbReference>
<dbReference type="PROSITE" id="PS50293">
    <property type="entry name" value="TPR_REGION"/>
    <property type="match status" value="1"/>
</dbReference>
<dbReference type="Pfam" id="PF13414">
    <property type="entry name" value="TPR_11"/>
    <property type="match status" value="1"/>
</dbReference>
<dbReference type="SUPFAM" id="SSF48452">
    <property type="entry name" value="TPR-like"/>
    <property type="match status" value="1"/>
</dbReference>
<dbReference type="GO" id="GO:0097363">
    <property type="term" value="F:protein O-acetylglucosaminyltransferase activity"/>
    <property type="evidence" value="ECO:0007669"/>
    <property type="project" value="TreeGrafter"/>
</dbReference>
<dbReference type="PANTHER" id="PTHR44366:SF1">
    <property type="entry name" value="UDP-N-ACETYLGLUCOSAMINE--PEPTIDE N-ACETYLGLUCOSAMINYLTRANSFERASE 110 KDA SUBUNIT"/>
    <property type="match status" value="1"/>
</dbReference>
<dbReference type="EMBL" id="UINC01000752">
    <property type="protein sequence ID" value="SUZ60563.1"/>
    <property type="molecule type" value="Genomic_DNA"/>
</dbReference>
<dbReference type="Gene3D" id="1.25.40.10">
    <property type="entry name" value="Tetratricopeptide repeat domain"/>
    <property type="match status" value="1"/>
</dbReference>
<evidence type="ECO:0000313" key="2">
    <source>
        <dbReference type="EMBL" id="SUZ60563.1"/>
    </source>
</evidence>
<reference evidence="2" key="1">
    <citation type="submission" date="2018-05" db="EMBL/GenBank/DDBJ databases">
        <authorList>
            <person name="Lanie J.A."/>
            <person name="Ng W.-L."/>
            <person name="Kazmierczak K.M."/>
            <person name="Andrzejewski T.M."/>
            <person name="Davidsen T.M."/>
            <person name="Wayne K.J."/>
            <person name="Tettelin H."/>
            <person name="Glass J.I."/>
            <person name="Rusch D."/>
            <person name="Podicherti R."/>
            <person name="Tsui H.-C.T."/>
            <person name="Winkler M.E."/>
        </authorList>
    </citation>
    <scope>NUCLEOTIDE SEQUENCE</scope>
</reference>
<dbReference type="PANTHER" id="PTHR44366">
    <property type="entry name" value="UDP-N-ACETYLGLUCOSAMINE--PEPTIDE N-ACETYLGLUCOSAMINYLTRANSFERASE 110 KDA SUBUNIT"/>
    <property type="match status" value="1"/>
</dbReference>
<accession>A0A381P4L4</accession>
<dbReference type="InterPro" id="IPR037919">
    <property type="entry name" value="OGT"/>
</dbReference>
<dbReference type="CDD" id="cd17748">
    <property type="entry name" value="BRCT_DNA_ligase_like"/>
    <property type="match status" value="1"/>
</dbReference>
<dbReference type="Gene3D" id="3.40.50.10190">
    <property type="entry name" value="BRCT domain"/>
    <property type="match status" value="1"/>
</dbReference>
<evidence type="ECO:0000259" key="1">
    <source>
        <dbReference type="PROSITE" id="PS50172"/>
    </source>
</evidence>
<dbReference type="PROSITE" id="PS50172">
    <property type="entry name" value="BRCT"/>
    <property type="match status" value="1"/>
</dbReference>
<sequence length="395" mass="44373">MLSVPDNQVRPESPFANQVVVFTGKLSSLGRREACELVQRLGGQVTSDVTSRTTMLVVGAEGFGRTKSSRFLDVDSAQVTEKSNKLKLAETANAKSPDSINIITEEVFCKLSGVPSSVALRQKLYSVREIRARYSNLREDHLRYLEKCQLVHTVARTNTDRYYGFRDLALVKKVSIDLERKVAFRVIVQSLVAEREGQLTFDFQGELNTHSQPAKVVTLAKRPLQSTSDADVGRVDSSSMQSQTVLAARYFTEGARLDEGNTVDKEKACKAYRQALMLDPNLVPALVNLANLHYAQDKFIESQAIYERAINLDPDCFEAYFNLGNIHHDLGRFTEANTCYQAAVRLNPDYADTHFYLAVTLEQLGRSQDAKPHWQAYRTLAPTGEWFELALEFSE</sequence>